<sequence length="63" mass="7824">MNNQDSKNKWDDIKHQIKDKWDRLTDDDINHINGDREKLALKIQERYGKTYNEIDKELKFWQF</sequence>
<comment type="caution">
    <text evidence="1">The sequence shown here is derived from an EMBL/GenBank/DDBJ whole genome shotgun (WGS) entry which is preliminary data.</text>
</comment>
<evidence type="ECO:0000313" key="1">
    <source>
        <dbReference type="EMBL" id="MBS4538068.1"/>
    </source>
</evidence>
<protein>
    <recommendedName>
        <fullName evidence="3">CsbD-like domain-containing protein</fullName>
    </recommendedName>
</protein>
<dbReference type="SUPFAM" id="SSF69047">
    <property type="entry name" value="Hypothetical protein YjbJ"/>
    <property type="match status" value="1"/>
</dbReference>
<dbReference type="RefSeq" id="WP_203365993.1">
    <property type="nucleotide sequence ID" value="NZ_WSFT01000028.1"/>
</dbReference>
<keyword evidence="2" id="KW-1185">Reference proteome</keyword>
<accession>A0A942URX6</accession>
<evidence type="ECO:0008006" key="3">
    <source>
        <dbReference type="Google" id="ProtNLM"/>
    </source>
</evidence>
<evidence type="ECO:0000313" key="2">
    <source>
        <dbReference type="Proteomes" id="UP000724672"/>
    </source>
</evidence>
<proteinExistence type="predicted"/>
<gene>
    <name evidence="1" type="ORF">GOQ27_06320</name>
</gene>
<name>A0A942URX6_9FIRM</name>
<dbReference type="AlphaFoldDB" id="A0A942URX6"/>
<dbReference type="Gene3D" id="1.10.1470.10">
    <property type="entry name" value="YjbJ"/>
    <property type="match status" value="1"/>
</dbReference>
<dbReference type="Proteomes" id="UP000724672">
    <property type="component" value="Unassembled WGS sequence"/>
</dbReference>
<dbReference type="EMBL" id="WSFT01000028">
    <property type="protein sequence ID" value="MBS4538068.1"/>
    <property type="molecule type" value="Genomic_DNA"/>
</dbReference>
<organism evidence="1 2">
    <name type="scientific">Anaeromonas frigoriresistens</name>
    <dbReference type="NCBI Taxonomy" id="2683708"/>
    <lineage>
        <taxon>Bacteria</taxon>
        <taxon>Bacillati</taxon>
        <taxon>Bacillota</taxon>
        <taxon>Tissierellia</taxon>
        <taxon>Tissierellales</taxon>
        <taxon>Thermohalobacteraceae</taxon>
        <taxon>Anaeromonas</taxon>
    </lineage>
</organism>
<reference evidence="1" key="1">
    <citation type="submission" date="2019-12" db="EMBL/GenBank/DDBJ databases">
        <title>Clostridiaceae gen. nov. sp. nov., isolated from sediment in Xinjiang, China.</title>
        <authorList>
            <person name="Zhang R."/>
        </authorList>
    </citation>
    <scope>NUCLEOTIDE SEQUENCE</scope>
    <source>
        <strain evidence="1">D2Q-11</strain>
    </source>
</reference>
<dbReference type="InterPro" id="IPR036629">
    <property type="entry name" value="YjbJ_sf"/>
</dbReference>